<sequence length="111" mass="12504">MEKIFGNKVIRTPKKTPPEPGSRDSFTDEPPKPVGPSFAHSLYERSLAADWVPTRQYAEESSQESFDSTLDYDPAEECAPVNVSPMKHCHTHSITADDVQVCCQMYFHDIT</sequence>
<evidence type="ECO:0000256" key="1">
    <source>
        <dbReference type="SAM" id="MobiDB-lite"/>
    </source>
</evidence>
<dbReference type="HOGENOM" id="CLU_2160649_0_0_1"/>
<keyword evidence="3" id="KW-1185">Reference proteome</keyword>
<proteinExistence type="predicted"/>
<evidence type="ECO:0000313" key="4">
    <source>
        <dbReference type="WormBase" id="CBG14755"/>
    </source>
</evidence>
<dbReference type="AlphaFoldDB" id="A8XKL6"/>
<dbReference type="EMBL" id="HE600983">
    <property type="protein sequence ID" value="CAP33190.2"/>
    <property type="molecule type" value="Genomic_DNA"/>
</dbReference>
<dbReference type="WormBase" id="CBG14755">
    <property type="protein sequence ID" value="CBP41073"/>
    <property type="gene ID" value="WBGene00035159"/>
</dbReference>
<dbReference type="KEGG" id="cbr:CBG_14755"/>
<accession>A8XKL6</accession>
<evidence type="ECO:0000313" key="2">
    <source>
        <dbReference type="EMBL" id="CAP33190.2"/>
    </source>
</evidence>
<protein>
    <submittedName>
        <fullName evidence="2">Protein CBG14755</fullName>
    </submittedName>
</protein>
<dbReference type="Proteomes" id="UP000008549">
    <property type="component" value="Unassembled WGS sequence"/>
</dbReference>
<evidence type="ECO:0000313" key="3">
    <source>
        <dbReference type="Proteomes" id="UP000008549"/>
    </source>
</evidence>
<gene>
    <name evidence="2 4" type="ORF">CBG14755</name>
    <name evidence="2" type="ORF">CBG_14755</name>
</gene>
<dbReference type="RefSeq" id="XP_045095509.1">
    <property type="nucleotide sequence ID" value="XM_045239768.1"/>
</dbReference>
<feature type="compositionally biased region" description="Basic and acidic residues" evidence="1">
    <location>
        <begin position="21"/>
        <end position="31"/>
    </location>
</feature>
<dbReference type="CTD" id="8586747"/>
<dbReference type="GeneID" id="8586747"/>
<feature type="region of interest" description="Disordered" evidence="1">
    <location>
        <begin position="1"/>
        <end position="38"/>
    </location>
</feature>
<organism evidence="2 3">
    <name type="scientific">Caenorhabditis briggsae</name>
    <dbReference type="NCBI Taxonomy" id="6238"/>
    <lineage>
        <taxon>Eukaryota</taxon>
        <taxon>Metazoa</taxon>
        <taxon>Ecdysozoa</taxon>
        <taxon>Nematoda</taxon>
        <taxon>Chromadorea</taxon>
        <taxon>Rhabditida</taxon>
        <taxon>Rhabditina</taxon>
        <taxon>Rhabditomorpha</taxon>
        <taxon>Rhabditoidea</taxon>
        <taxon>Rhabditidae</taxon>
        <taxon>Peloderinae</taxon>
        <taxon>Caenorhabditis</taxon>
    </lineage>
</organism>
<reference evidence="2 3" key="1">
    <citation type="journal article" date="2003" name="PLoS Biol.">
        <title>The genome sequence of Caenorhabditis briggsae: a platform for comparative genomics.</title>
        <authorList>
            <person name="Stein L.D."/>
            <person name="Bao Z."/>
            <person name="Blasiar D."/>
            <person name="Blumenthal T."/>
            <person name="Brent M.R."/>
            <person name="Chen N."/>
            <person name="Chinwalla A."/>
            <person name="Clarke L."/>
            <person name="Clee C."/>
            <person name="Coghlan A."/>
            <person name="Coulson A."/>
            <person name="D'Eustachio P."/>
            <person name="Fitch D.H."/>
            <person name="Fulton L.A."/>
            <person name="Fulton R.E."/>
            <person name="Griffiths-Jones S."/>
            <person name="Harris T.W."/>
            <person name="Hillier L.W."/>
            <person name="Kamath R."/>
            <person name="Kuwabara P.E."/>
            <person name="Mardis E.R."/>
            <person name="Marra M.A."/>
            <person name="Miner T.L."/>
            <person name="Minx P."/>
            <person name="Mullikin J.C."/>
            <person name="Plumb R.W."/>
            <person name="Rogers J."/>
            <person name="Schein J.E."/>
            <person name="Sohrmann M."/>
            <person name="Spieth J."/>
            <person name="Stajich J.E."/>
            <person name="Wei C."/>
            <person name="Willey D."/>
            <person name="Wilson R.K."/>
            <person name="Durbin R."/>
            <person name="Waterston R.H."/>
        </authorList>
    </citation>
    <scope>NUCLEOTIDE SEQUENCE [LARGE SCALE GENOMIC DNA]</scope>
    <source>
        <strain evidence="2 3">AF16</strain>
    </source>
</reference>
<dbReference type="InParanoid" id="A8XKL6"/>
<reference evidence="2 3" key="2">
    <citation type="journal article" date="2011" name="PLoS Genet.">
        <title>Caenorhabditis briggsae recombinant inbred line genotypes reveal inter-strain incompatibility and the evolution of recombination.</title>
        <authorList>
            <person name="Ross J.A."/>
            <person name="Koboldt D.C."/>
            <person name="Staisch J.E."/>
            <person name="Chamberlin H.M."/>
            <person name="Gupta B.P."/>
            <person name="Miller R.D."/>
            <person name="Baird S.E."/>
            <person name="Haag E.S."/>
        </authorList>
    </citation>
    <scope>NUCLEOTIDE SEQUENCE [LARGE SCALE GENOMIC DNA]</scope>
    <source>
        <strain evidence="2 3">AF16</strain>
    </source>
</reference>
<name>A8XKL6_CAEBR</name>